<dbReference type="PROSITE" id="PS00041">
    <property type="entry name" value="HTH_ARAC_FAMILY_1"/>
    <property type="match status" value="1"/>
</dbReference>
<dbReference type="PROSITE" id="PS01124">
    <property type="entry name" value="HTH_ARAC_FAMILY_2"/>
    <property type="match status" value="1"/>
</dbReference>
<dbReference type="PANTHER" id="PTHR47894">
    <property type="entry name" value="HTH-TYPE TRANSCRIPTIONAL REGULATOR GADX"/>
    <property type="match status" value="1"/>
</dbReference>
<evidence type="ECO:0000256" key="2">
    <source>
        <dbReference type="ARBA" id="ARBA00023125"/>
    </source>
</evidence>
<dbReference type="Gene3D" id="1.10.10.60">
    <property type="entry name" value="Homeodomain-like"/>
    <property type="match status" value="1"/>
</dbReference>
<keyword evidence="2 6" id="KW-0238">DNA-binding</keyword>
<dbReference type="InterPro" id="IPR032687">
    <property type="entry name" value="AraC-type_N"/>
</dbReference>
<dbReference type="InterPro" id="IPR018060">
    <property type="entry name" value="HTH_AraC"/>
</dbReference>
<protein>
    <submittedName>
        <fullName evidence="6">AraC-like DNA-binding protein</fullName>
    </submittedName>
</protein>
<evidence type="ECO:0000256" key="1">
    <source>
        <dbReference type="ARBA" id="ARBA00023015"/>
    </source>
</evidence>
<evidence type="ECO:0000256" key="3">
    <source>
        <dbReference type="ARBA" id="ARBA00023163"/>
    </source>
</evidence>
<accession>A0A317P1P7</accession>
<dbReference type="SMART" id="SM00342">
    <property type="entry name" value="HTH_ARAC"/>
    <property type="match status" value="1"/>
</dbReference>
<dbReference type="GO" id="GO:0003700">
    <property type="term" value="F:DNA-binding transcription factor activity"/>
    <property type="evidence" value="ECO:0007669"/>
    <property type="project" value="InterPro"/>
</dbReference>
<keyword evidence="3" id="KW-0804">Transcription</keyword>
<comment type="caution">
    <text evidence="6">The sequence shown here is derived from an EMBL/GenBank/DDBJ whole genome shotgun (WGS) entry which is preliminary data.</text>
</comment>
<gene>
    <name evidence="6" type="ORF">DFR69_101882</name>
</gene>
<dbReference type="RefSeq" id="WP_110036030.1">
    <property type="nucleotide sequence ID" value="NZ_QGTL01000001.1"/>
</dbReference>
<dbReference type="GO" id="GO:0000976">
    <property type="term" value="F:transcription cis-regulatory region binding"/>
    <property type="evidence" value="ECO:0007669"/>
    <property type="project" value="TreeGrafter"/>
</dbReference>
<dbReference type="Pfam" id="PF12833">
    <property type="entry name" value="HTH_18"/>
    <property type="match status" value="1"/>
</dbReference>
<keyword evidence="1" id="KW-0805">Transcription regulation</keyword>
<dbReference type="InterPro" id="IPR009057">
    <property type="entry name" value="Homeodomain-like_sf"/>
</dbReference>
<name>A0A317P1P7_9NOCA</name>
<feature type="region of interest" description="Disordered" evidence="4">
    <location>
        <begin position="327"/>
        <end position="363"/>
    </location>
</feature>
<dbReference type="GO" id="GO:0005829">
    <property type="term" value="C:cytosol"/>
    <property type="evidence" value="ECO:0007669"/>
    <property type="project" value="TreeGrafter"/>
</dbReference>
<proteinExistence type="predicted"/>
<dbReference type="PANTHER" id="PTHR47894:SF4">
    <property type="entry name" value="HTH-TYPE TRANSCRIPTIONAL REGULATOR GADX"/>
    <property type="match status" value="1"/>
</dbReference>
<organism evidence="6 7">
    <name type="scientific">Nocardia neocaledoniensis</name>
    <dbReference type="NCBI Taxonomy" id="236511"/>
    <lineage>
        <taxon>Bacteria</taxon>
        <taxon>Bacillati</taxon>
        <taxon>Actinomycetota</taxon>
        <taxon>Actinomycetes</taxon>
        <taxon>Mycobacteriales</taxon>
        <taxon>Nocardiaceae</taxon>
        <taxon>Nocardia</taxon>
    </lineage>
</organism>
<evidence type="ECO:0000313" key="6">
    <source>
        <dbReference type="EMBL" id="PWV81539.1"/>
    </source>
</evidence>
<reference evidence="6 7" key="1">
    <citation type="submission" date="2018-05" db="EMBL/GenBank/DDBJ databases">
        <title>Genomic Encyclopedia of Type Strains, Phase IV (KMG-IV): sequencing the most valuable type-strain genomes for metagenomic binning, comparative biology and taxonomic classification.</title>
        <authorList>
            <person name="Goeker M."/>
        </authorList>
    </citation>
    <scope>NUCLEOTIDE SEQUENCE [LARGE SCALE GENOMIC DNA]</scope>
    <source>
        <strain evidence="6 7">DSM 44717</strain>
    </source>
</reference>
<dbReference type="Proteomes" id="UP000246410">
    <property type="component" value="Unassembled WGS sequence"/>
</dbReference>
<keyword evidence="7" id="KW-1185">Reference proteome</keyword>
<dbReference type="AlphaFoldDB" id="A0A317P1P7"/>
<evidence type="ECO:0000313" key="7">
    <source>
        <dbReference type="Proteomes" id="UP000246410"/>
    </source>
</evidence>
<feature type="domain" description="HTH araC/xylS-type" evidence="5">
    <location>
        <begin position="232"/>
        <end position="330"/>
    </location>
</feature>
<dbReference type="Pfam" id="PF12625">
    <property type="entry name" value="Arabinose_bd"/>
    <property type="match status" value="1"/>
</dbReference>
<dbReference type="EMBL" id="QGTL01000001">
    <property type="protein sequence ID" value="PWV81539.1"/>
    <property type="molecule type" value="Genomic_DNA"/>
</dbReference>
<evidence type="ECO:0000259" key="5">
    <source>
        <dbReference type="PROSITE" id="PS01124"/>
    </source>
</evidence>
<sequence>MKPLARYAAIHGFVDLGRSLGLDPVALLRAGGLDPAGLSVQDRWVPAAAIADLLERSAAASGHEDIGLRLAERRRFANLGPLSMVIREEPDVRSALRIMTRYEHMFNESLHTGITEHNDIATLRLSLDLGVPGESRQAIELAVGILHGLMRGFLGPTWQPLEVRFTHPAPRDRSTHHRVLGPHVGFDQDFNGILVYTADLDAPNAMADPQLRTYAQQIVNAPRAAPATTTSERVRELIELLLPTGRCSVDQIARSLGVDRRTVHRRLAAEGATFTSLVDSTRAELAEHMVASRRHALTEIADLLAFSSPGNFSRWFRTRFGHSPSRWRAMSAADRHRSRPATEPPAVARDQGPRPPGSLLRQQ</sequence>
<evidence type="ECO:0000256" key="4">
    <source>
        <dbReference type="SAM" id="MobiDB-lite"/>
    </source>
</evidence>
<dbReference type="InterPro" id="IPR018062">
    <property type="entry name" value="HTH_AraC-typ_CS"/>
</dbReference>
<dbReference type="SUPFAM" id="SSF46689">
    <property type="entry name" value="Homeodomain-like"/>
    <property type="match status" value="1"/>
</dbReference>